<dbReference type="AlphaFoldDB" id="A0A2P6MR56"/>
<dbReference type="Proteomes" id="UP000241769">
    <property type="component" value="Unassembled WGS sequence"/>
</dbReference>
<reference evidence="2 3" key="1">
    <citation type="journal article" date="2018" name="Genome Biol. Evol.">
        <title>Multiple Roots of Fruiting Body Formation in Amoebozoa.</title>
        <authorList>
            <person name="Hillmann F."/>
            <person name="Forbes G."/>
            <person name="Novohradska S."/>
            <person name="Ferling I."/>
            <person name="Riege K."/>
            <person name="Groth M."/>
            <person name="Westermann M."/>
            <person name="Marz M."/>
            <person name="Spaller T."/>
            <person name="Winckler T."/>
            <person name="Schaap P."/>
            <person name="Glockner G."/>
        </authorList>
    </citation>
    <scope>NUCLEOTIDE SEQUENCE [LARGE SCALE GENOMIC DNA]</scope>
    <source>
        <strain evidence="2 3">Jena</strain>
    </source>
</reference>
<dbReference type="EMBL" id="MDYQ01000497">
    <property type="protein sequence ID" value="PRP74156.1"/>
    <property type="molecule type" value="Genomic_DNA"/>
</dbReference>
<evidence type="ECO:0000256" key="1">
    <source>
        <dbReference type="SAM" id="MobiDB-lite"/>
    </source>
</evidence>
<protein>
    <submittedName>
        <fullName evidence="2">Uncharacterized protein</fullName>
    </submittedName>
</protein>
<sequence length="92" mass="10312">MTPSVANFCGKKVNRTKNKAVPLETRWNKEVIISSANKRKDARNKTALRTTTTTWTEEQDGPVSVGPHQMMSLKLQQLMNKSKTAYSESGQT</sequence>
<evidence type="ECO:0000313" key="2">
    <source>
        <dbReference type="EMBL" id="PRP74156.1"/>
    </source>
</evidence>
<keyword evidence="3" id="KW-1185">Reference proteome</keyword>
<proteinExistence type="predicted"/>
<dbReference type="InParanoid" id="A0A2P6MR56"/>
<name>A0A2P6MR56_9EUKA</name>
<gene>
    <name evidence="2" type="ORF">PROFUN_06481</name>
</gene>
<comment type="caution">
    <text evidence="2">The sequence shown here is derived from an EMBL/GenBank/DDBJ whole genome shotgun (WGS) entry which is preliminary data.</text>
</comment>
<accession>A0A2P6MR56</accession>
<feature type="non-terminal residue" evidence="2">
    <location>
        <position position="92"/>
    </location>
</feature>
<organism evidence="2 3">
    <name type="scientific">Planoprotostelium fungivorum</name>
    <dbReference type="NCBI Taxonomy" id="1890364"/>
    <lineage>
        <taxon>Eukaryota</taxon>
        <taxon>Amoebozoa</taxon>
        <taxon>Evosea</taxon>
        <taxon>Variosea</taxon>
        <taxon>Cavosteliida</taxon>
        <taxon>Cavosteliaceae</taxon>
        <taxon>Planoprotostelium</taxon>
    </lineage>
</organism>
<evidence type="ECO:0000313" key="3">
    <source>
        <dbReference type="Proteomes" id="UP000241769"/>
    </source>
</evidence>
<feature type="region of interest" description="Disordered" evidence="1">
    <location>
        <begin position="38"/>
        <end position="67"/>
    </location>
</feature>